<feature type="coiled-coil region" evidence="1">
    <location>
        <begin position="312"/>
        <end position="374"/>
    </location>
</feature>
<feature type="compositionally biased region" description="Acidic residues" evidence="2">
    <location>
        <begin position="649"/>
        <end position="659"/>
    </location>
</feature>
<evidence type="ECO:0000313" key="6">
    <source>
        <dbReference type="Proteomes" id="UP000078070"/>
    </source>
</evidence>
<dbReference type="NCBIfam" id="TIGR03504">
    <property type="entry name" value="FimV_Cterm"/>
    <property type="match status" value="1"/>
</dbReference>
<evidence type="ECO:0000259" key="4">
    <source>
        <dbReference type="Pfam" id="PF25800"/>
    </source>
</evidence>
<reference evidence="5 6" key="2">
    <citation type="journal article" date="2018" name="Int. J. Syst. Evol. Microbiol.">
        <title>Marinobacterium aestuarii sp. nov., a benzene-degrading marine bacterium isolated from estuary sediment.</title>
        <authorList>
            <person name="Bae S.S."/>
            <person name="Jung J."/>
            <person name="Chung D."/>
            <person name="Baek K."/>
        </authorList>
    </citation>
    <scope>NUCLEOTIDE SEQUENCE [LARGE SCALE GENOMIC DNA]</scope>
    <source>
        <strain evidence="5 6">ST58-10</strain>
    </source>
</reference>
<dbReference type="AlphaFoldDB" id="A0A1A9F053"/>
<feature type="compositionally biased region" description="Low complexity" evidence="2">
    <location>
        <begin position="698"/>
        <end position="708"/>
    </location>
</feature>
<dbReference type="NCBIfam" id="TIGR03505">
    <property type="entry name" value="FimV_core"/>
    <property type="match status" value="1"/>
</dbReference>
<evidence type="ECO:0000256" key="1">
    <source>
        <dbReference type="SAM" id="Coils"/>
    </source>
</evidence>
<feature type="domain" description="FimV N-terminal" evidence="4">
    <location>
        <begin position="1"/>
        <end position="108"/>
    </location>
</feature>
<dbReference type="InterPro" id="IPR020011">
    <property type="entry name" value="FimV_C"/>
</dbReference>
<keyword evidence="3" id="KW-0812">Transmembrane</keyword>
<feature type="region of interest" description="Disordered" evidence="2">
    <location>
        <begin position="570"/>
        <end position="721"/>
    </location>
</feature>
<dbReference type="Proteomes" id="UP000078070">
    <property type="component" value="Chromosome"/>
</dbReference>
<feature type="compositionally biased region" description="Low complexity" evidence="2">
    <location>
        <begin position="242"/>
        <end position="252"/>
    </location>
</feature>
<dbReference type="InterPro" id="IPR020012">
    <property type="entry name" value="LysM_FimV"/>
</dbReference>
<dbReference type="InterPro" id="IPR057840">
    <property type="entry name" value="FimV_N"/>
</dbReference>
<accession>A0A1A9F053</accession>
<sequence>MGLGQIRIKSALNEPLDAEIQLLQVRDLDPLQVVPKMADLDQFAMAGIDRSRLLSDVQFSVNINQNGTGSIRLTSSRPVREPFLNLLVEVNWPNGRLVREYTVLLDPPAFQAAPVGGSATPVPAQASRSSVPAPQPVFAAPSRARPPANNIRSNMNAQTEVFVETNDTLGGLAKRHSPGAGTSINQMMLALQRKNPQAFPSSNINFLKAGVVLELPSLNEVQALSAREATNEVARQMQRWKAGSAAPAPSAPQEDGSKKKPLAPADSQPTSAVADAGQLKILSAPDQGQVAPVQDEAGASKVVEAPVADPEKAELLRRNEELENRLAVTQESVDKIERDNTELNDKLTAISQQMETLQRLLELKDQQLAALQDQLQQVQPVAAVPAAPAKATPESPSGLVETILQTPAYMAGLGAVIGGLLVGLLALGRKRREDDEVIEDAAEEAPEAPASKAGDAPDSALAGGAVAAAAGAAAGATAVWIADEELDQDARDAKAEFEASHASVADDTDDFDLDLDLELADEMQTAPAAAVTAVSSDRPLFDDDEFDLSLDTDFEEDMPVQDQIAGVDDDFDESLDDLLGPANGDEADAERADLRSGMGQLGGEVEVFDEPEDTLESLGLDSVIAGSNVPKSAEEEVSDYRPGDKVDASDSDTETESDELDYRLNQVAPLDLSQDDDLMDLTAGSGDAHAARAEEGAESVSEVEFSSATAQGQDAEGFAAKSVEAAELEAAIDTAPNSDAAAPAEDALEFELDDELVFNPPEASDAEQAELAEEAVAGEPLDELDALLAENLDADDQDDTDAIVLAENADDDLDAMLAALESESGSDADADEMDVTIDDEMDLDTELEALLGSVDDDIALDDSGADDEDRGFDDMGFLEGTDEVETKLDLARAYIDMEDRDGAKDILSEILSDGSDVQQQEARKLMESIA</sequence>
<dbReference type="InterPro" id="IPR038440">
    <property type="entry name" value="FimV_C_sf"/>
</dbReference>
<feature type="transmembrane region" description="Helical" evidence="3">
    <location>
        <begin position="408"/>
        <end position="427"/>
    </location>
</feature>
<feature type="region of interest" description="Disordered" evidence="2">
    <location>
        <begin position="235"/>
        <end position="273"/>
    </location>
</feature>
<feature type="region of interest" description="Disordered" evidence="2">
    <location>
        <begin position="287"/>
        <end position="306"/>
    </location>
</feature>
<name>A0A1A9F053_9GAMM</name>
<dbReference type="Gene3D" id="1.20.58.2200">
    <property type="match status" value="1"/>
</dbReference>
<proteinExistence type="predicted"/>
<dbReference type="EMBL" id="CP015839">
    <property type="protein sequence ID" value="ANG63268.1"/>
    <property type="molecule type" value="Genomic_DNA"/>
</dbReference>
<reference evidence="6" key="1">
    <citation type="submission" date="2016-05" db="EMBL/GenBank/DDBJ databases">
        <authorList>
            <person name="Baek K."/>
            <person name="Yang S.-J."/>
        </authorList>
    </citation>
    <scope>NUCLEOTIDE SEQUENCE [LARGE SCALE GENOMIC DNA]</scope>
    <source>
        <strain evidence="6">ST58-10</strain>
    </source>
</reference>
<dbReference type="STRING" id="1821621.A8C75_12830"/>
<gene>
    <name evidence="5" type="ORF">A8C75_12830</name>
</gene>
<evidence type="ECO:0000313" key="5">
    <source>
        <dbReference type="EMBL" id="ANG63268.1"/>
    </source>
</evidence>
<keyword evidence="3" id="KW-1133">Transmembrane helix</keyword>
<feature type="compositionally biased region" description="Acidic residues" evidence="2">
    <location>
        <begin position="606"/>
        <end position="615"/>
    </location>
</feature>
<evidence type="ECO:0000256" key="2">
    <source>
        <dbReference type="SAM" id="MobiDB-lite"/>
    </source>
</evidence>
<feature type="compositionally biased region" description="Basic and acidic residues" evidence="2">
    <location>
        <begin position="632"/>
        <end position="648"/>
    </location>
</feature>
<keyword evidence="6" id="KW-1185">Reference proteome</keyword>
<dbReference type="KEGG" id="mars:A8C75_12830"/>
<evidence type="ECO:0000256" key="3">
    <source>
        <dbReference type="SAM" id="Phobius"/>
    </source>
</evidence>
<keyword evidence="3" id="KW-0472">Membrane</keyword>
<dbReference type="Pfam" id="PF25800">
    <property type="entry name" value="FimV_N"/>
    <property type="match status" value="1"/>
</dbReference>
<protein>
    <recommendedName>
        <fullName evidence="4">FimV N-terminal domain-containing protein</fullName>
    </recommendedName>
</protein>
<organism evidence="5 6">
    <name type="scientific">Marinobacterium aestuarii</name>
    <dbReference type="NCBI Taxonomy" id="1821621"/>
    <lineage>
        <taxon>Bacteria</taxon>
        <taxon>Pseudomonadati</taxon>
        <taxon>Pseudomonadota</taxon>
        <taxon>Gammaproteobacteria</taxon>
        <taxon>Oceanospirillales</taxon>
        <taxon>Oceanospirillaceae</taxon>
        <taxon>Marinobacterium</taxon>
    </lineage>
</organism>
<keyword evidence="1" id="KW-0175">Coiled coil</keyword>